<protein>
    <submittedName>
        <fullName evidence="2">HPF/RaiA family ribosome-associated protein</fullName>
    </submittedName>
    <submittedName>
        <fullName evidence="1">Ribosomal subunit interface protein</fullName>
    </submittedName>
</protein>
<dbReference type="SUPFAM" id="SSF69754">
    <property type="entry name" value="Ribosome binding protein Y (YfiA homologue)"/>
    <property type="match status" value="1"/>
</dbReference>
<dbReference type="Proteomes" id="UP000887421">
    <property type="component" value="Chromosome"/>
</dbReference>
<dbReference type="OrthoDB" id="121633at2"/>
<evidence type="ECO:0000313" key="2">
    <source>
        <dbReference type="EMBL" id="UUD65284.1"/>
    </source>
</evidence>
<dbReference type="Proteomes" id="UP000243378">
    <property type="component" value="Unassembled WGS sequence"/>
</dbReference>
<reference evidence="1 3" key="1">
    <citation type="submission" date="2016-10" db="EMBL/GenBank/DDBJ databases">
        <authorList>
            <person name="de Groot N.N."/>
        </authorList>
    </citation>
    <scope>NUCLEOTIDE SEQUENCE [LARGE SCALE GENOMIC DNA]</scope>
    <source>
        <strain evidence="1 3">LMG 25475</strain>
    </source>
</reference>
<evidence type="ECO:0000313" key="3">
    <source>
        <dbReference type="Proteomes" id="UP000243378"/>
    </source>
</evidence>
<gene>
    <name evidence="2" type="ORF">D16iCDA_06330</name>
    <name evidence="1" type="ORF">SAMN05216381_1201</name>
</gene>
<sequence length="107" mass="12210">MQVMVNSGKHVDTSMEFKTDIRGRVHDKLQRYEEHLTRIEIHLSDENALKSGAQDKRCKMEARMKGRDPVTVSSDASEMQQAIDGAMNKLTSVLDRNLGKNADKWIH</sequence>
<dbReference type="EMBL" id="FNBM01000002">
    <property type="protein sequence ID" value="SDF26619.1"/>
    <property type="molecule type" value="Genomic_DNA"/>
</dbReference>
<dbReference type="Pfam" id="PF02482">
    <property type="entry name" value="Ribosomal_S30AE"/>
    <property type="match status" value="1"/>
</dbReference>
<name>A0A1G7JQ78_9GAMM</name>
<organism evidence="1 3">
    <name type="scientific">Phytopseudomonas seleniipraecipitans</name>
    <dbReference type="NCBI Taxonomy" id="640205"/>
    <lineage>
        <taxon>Bacteria</taxon>
        <taxon>Pseudomonadati</taxon>
        <taxon>Pseudomonadota</taxon>
        <taxon>Gammaproteobacteria</taxon>
        <taxon>Pseudomonadales</taxon>
        <taxon>Pseudomonadaceae</taxon>
        <taxon>Phytopseudomonas</taxon>
    </lineage>
</organism>
<accession>A0A1G7JQ78</accession>
<dbReference type="InterPro" id="IPR003489">
    <property type="entry name" value="RHF/RaiA"/>
</dbReference>
<dbReference type="RefSeq" id="WP_070882246.1">
    <property type="nucleotide sequence ID" value="NZ_CP076114.1"/>
</dbReference>
<dbReference type="InterPro" id="IPR036567">
    <property type="entry name" value="RHF-like"/>
</dbReference>
<dbReference type="EMBL" id="CP076114">
    <property type="protein sequence ID" value="UUD65284.1"/>
    <property type="molecule type" value="Genomic_DNA"/>
</dbReference>
<reference evidence="2" key="2">
    <citation type="submission" date="2021-05" db="EMBL/GenBank/DDBJ databases">
        <title>Complete genome sequence of Pseudomonas seleniipraecipitans strain D1-6.</title>
        <authorList>
            <person name="Lafi F."/>
            <person name="Eida A."/>
            <person name="Alam I."/>
            <person name="Hert H."/>
            <person name="Saad M."/>
        </authorList>
    </citation>
    <scope>NUCLEOTIDE SEQUENCE</scope>
    <source>
        <strain evidence="2">D1-6</strain>
    </source>
</reference>
<keyword evidence="4" id="KW-1185">Reference proteome</keyword>
<dbReference type="STRING" id="640205.SAMN05216381_1201"/>
<proteinExistence type="predicted"/>
<dbReference type="Gene3D" id="3.30.160.100">
    <property type="entry name" value="Ribosome hibernation promotion factor-like"/>
    <property type="match status" value="1"/>
</dbReference>
<evidence type="ECO:0000313" key="1">
    <source>
        <dbReference type="EMBL" id="SDF26619.1"/>
    </source>
</evidence>
<evidence type="ECO:0000313" key="4">
    <source>
        <dbReference type="Proteomes" id="UP000887421"/>
    </source>
</evidence>
<dbReference type="AlphaFoldDB" id="A0A1G7JQ78"/>